<gene>
    <name evidence="1" type="ORF">MED92_01364</name>
</gene>
<protein>
    <recommendedName>
        <fullName evidence="3">Glycerol kinase</fullName>
    </recommendedName>
</protein>
<dbReference type="EMBL" id="AAOW01000011">
    <property type="protein sequence ID" value="EAR61016.1"/>
    <property type="molecule type" value="Genomic_DNA"/>
</dbReference>
<proteinExistence type="predicted"/>
<name>A0A7U8GS50_NEPCE</name>
<dbReference type="Proteomes" id="UP000002171">
    <property type="component" value="Unassembled WGS sequence"/>
</dbReference>
<dbReference type="RefSeq" id="WP_007022292.1">
    <property type="nucleotide sequence ID" value="NZ_CH724127.1"/>
</dbReference>
<evidence type="ECO:0000313" key="1">
    <source>
        <dbReference type="EMBL" id="EAR61016.1"/>
    </source>
</evidence>
<comment type="caution">
    <text evidence="1">The sequence shown here is derived from an EMBL/GenBank/DDBJ whole genome shotgun (WGS) entry which is preliminary data.</text>
</comment>
<keyword evidence="2" id="KW-1185">Reference proteome</keyword>
<evidence type="ECO:0008006" key="3">
    <source>
        <dbReference type="Google" id="ProtNLM"/>
    </source>
</evidence>
<reference evidence="1 2" key="1">
    <citation type="submission" date="2006-02" db="EMBL/GenBank/DDBJ databases">
        <authorList>
            <person name="Pinhassi J."/>
            <person name="Pedros-Alio C."/>
            <person name="Ferriera S."/>
            <person name="Johnson J."/>
            <person name="Kravitz S."/>
            <person name="Halpern A."/>
            <person name="Remington K."/>
            <person name="Beeson K."/>
            <person name="Tran B."/>
            <person name="Rogers Y.-H."/>
            <person name="Friedman R."/>
            <person name="Venter J.C."/>
        </authorList>
    </citation>
    <scope>NUCLEOTIDE SEQUENCE [LARGE SCALE GENOMIC DNA]</scope>
    <source>
        <strain evidence="1 2">MED92</strain>
    </source>
</reference>
<organism evidence="1 2">
    <name type="scientific">Neptuniibacter caesariensis</name>
    <dbReference type="NCBI Taxonomy" id="207954"/>
    <lineage>
        <taxon>Bacteria</taxon>
        <taxon>Pseudomonadati</taxon>
        <taxon>Pseudomonadota</taxon>
        <taxon>Gammaproteobacteria</taxon>
        <taxon>Oceanospirillales</taxon>
        <taxon>Oceanospirillaceae</taxon>
        <taxon>Neptuniibacter</taxon>
    </lineage>
</organism>
<evidence type="ECO:0000313" key="2">
    <source>
        <dbReference type="Proteomes" id="UP000002171"/>
    </source>
</evidence>
<sequence>MNADSRPLSTSALAKALGKTTRQMFSELESLGWILRKDDSWMLTSKGEFEGGNYRESQKFGRYIIWPVTVAKHKALTNPNAGLISLHKIAKHFQLADKYATRLISELGWIKPERKGWVLTPKGESTGGLLREDSKTGVPYVLWPEDILDNKALSDRVDELTAKSANGRYLCCDGHQVFSAACRDIDNWLYLSGIAHAVKRKLSDEGEQYADFYLPTYQIYIEYWGEQVVGEDLARKMKRRDYYQKYQHMVIEISDEDLKDLETSLPRLLLKLGVEI</sequence>
<dbReference type="AlphaFoldDB" id="A0A7U8GS50"/>
<dbReference type="OrthoDB" id="5500241at2"/>
<accession>A0A7U8GS50</accession>